<evidence type="ECO:0000256" key="2">
    <source>
        <dbReference type="PROSITE-ProRule" id="PRU00371"/>
    </source>
</evidence>
<dbReference type="GO" id="GO:0006357">
    <property type="term" value="P:regulation of transcription by RNA polymerase II"/>
    <property type="evidence" value="ECO:0007669"/>
    <property type="project" value="TreeGrafter"/>
</dbReference>
<dbReference type="InterPro" id="IPR039353">
    <property type="entry name" value="TF_Adf1"/>
</dbReference>
<feature type="domain" description="BESS" evidence="6">
    <location>
        <begin position="404"/>
        <end position="443"/>
    </location>
</feature>
<dbReference type="SMART" id="SM00595">
    <property type="entry name" value="MADF"/>
    <property type="match status" value="1"/>
</dbReference>
<dbReference type="Gene3D" id="1.10.10.60">
    <property type="entry name" value="Homeodomain-like"/>
    <property type="match status" value="1"/>
</dbReference>
<dbReference type="GO" id="GO:0005667">
    <property type="term" value="C:transcription regulator complex"/>
    <property type="evidence" value="ECO:0007669"/>
    <property type="project" value="TreeGrafter"/>
</dbReference>
<feature type="region of interest" description="Disordered" evidence="3">
    <location>
        <begin position="1"/>
        <end position="65"/>
    </location>
</feature>
<name>A0A7R9AZ14_TIMSH</name>
<dbReference type="CDD" id="cd00167">
    <property type="entry name" value="SANT"/>
    <property type="match status" value="1"/>
</dbReference>
<dbReference type="InterPro" id="IPR001005">
    <property type="entry name" value="SANT/Myb"/>
</dbReference>
<evidence type="ECO:0000259" key="5">
    <source>
        <dbReference type="PROSITE" id="PS51029"/>
    </source>
</evidence>
<dbReference type="PROSITE" id="PS51031">
    <property type="entry name" value="BESS"/>
    <property type="match status" value="1"/>
</dbReference>
<evidence type="ECO:0000259" key="4">
    <source>
        <dbReference type="PROSITE" id="PS50090"/>
    </source>
</evidence>
<dbReference type="InterPro" id="IPR004210">
    <property type="entry name" value="BESS_motif"/>
</dbReference>
<dbReference type="EMBL" id="OC003336">
    <property type="protein sequence ID" value="CAD7263155.1"/>
    <property type="molecule type" value="Genomic_DNA"/>
</dbReference>
<protein>
    <recommendedName>
        <fullName evidence="8">Transcription factor Adf-1</fullName>
    </recommendedName>
</protein>
<dbReference type="PANTHER" id="PTHR12243:SF69">
    <property type="entry name" value="SI:CH73-59F11.3"/>
    <property type="match status" value="1"/>
</dbReference>
<dbReference type="PROSITE" id="PS51029">
    <property type="entry name" value="MADF"/>
    <property type="match status" value="1"/>
</dbReference>
<feature type="compositionally biased region" description="Acidic residues" evidence="3">
    <location>
        <begin position="13"/>
        <end position="29"/>
    </location>
</feature>
<dbReference type="SUPFAM" id="SSF46689">
    <property type="entry name" value="Homeodomain-like"/>
    <property type="match status" value="1"/>
</dbReference>
<comment type="subcellular location">
    <subcellularLocation>
        <location evidence="1 2">Nucleus</location>
    </subcellularLocation>
</comment>
<dbReference type="GO" id="GO:0003677">
    <property type="term" value="F:DNA binding"/>
    <property type="evidence" value="ECO:0007669"/>
    <property type="project" value="InterPro"/>
</dbReference>
<reference evidence="7" key="1">
    <citation type="submission" date="2020-11" db="EMBL/GenBank/DDBJ databases">
        <authorList>
            <person name="Tran Van P."/>
        </authorList>
    </citation>
    <scope>NUCLEOTIDE SEQUENCE</scope>
</reference>
<evidence type="ECO:0000256" key="3">
    <source>
        <dbReference type="SAM" id="MobiDB-lite"/>
    </source>
</evidence>
<dbReference type="GO" id="GO:0005634">
    <property type="term" value="C:nucleus"/>
    <property type="evidence" value="ECO:0007669"/>
    <property type="project" value="UniProtKB-SubCell"/>
</dbReference>
<dbReference type="InterPro" id="IPR009057">
    <property type="entry name" value="Homeodomain-like_sf"/>
</dbReference>
<evidence type="ECO:0000259" key="6">
    <source>
        <dbReference type="PROSITE" id="PS51031"/>
    </source>
</evidence>
<feature type="domain" description="MADF" evidence="5">
    <location>
        <begin position="209"/>
        <end position="298"/>
    </location>
</feature>
<evidence type="ECO:0000313" key="7">
    <source>
        <dbReference type="EMBL" id="CAD7263155.1"/>
    </source>
</evidence>
<evidence type="ECO:0008006" key="8">
    <source>
        <dbReference type="Google" id="ProtNLM"/>
    </source>
</evidence>
<sequence>MVDKSVIKSEYLWLDEEDDRKEESEESDHDDATSNAEETQEEQIEESNEDIDEQSTSSRQEKRLDDQKLADGYLQQDDATCHTSNRSMEEISSFLQDRIISKNMWSPRRESRDLVLTIPAPVDPSLQSSTPLTHRDTANIKLTREAMVRLSPRVLCHAQEKRRRMPPTLAATTLLSEQSSHDCICLKRFSSVVDMSDSKVWFTAMEDEKLVEIVAKHPSLYNLENPLYKDQIIKDNAWKEVADHLRRSAKDCKKRWRNIKDTYNRRIKKGKGTGSSTSSKPEKWALAEMLSFLDKVKHKRLSISNIGINSVNSDSVEEGDFEGIDVGIEESGGVIQNISDQSASSFAAIINDESSTANWNLPRSSDFSHLPTKCQKLNEKIAKLIEERSCERSEILKLISQRREDSVDLFFRSVAMSVKQLRPELINETKMRTLQLVFEMESRNASPTSHNLSPACSSSPEQV</sequence>
<dbReference type="PANTHER" id="PTHR12243">
    <property type="entry name" value="MADF DOMAIN TRANSCRIPTION FACTOR"/>
    <property type="match status" value="1"/>
</dbReference>
<accession>A0A7R9AZ14</accession>
<proteinExistence type="predicted"/>
<keyword evidence="2" id="KW-0539">Nucleus</keyword>
<organism evidence="7">
    <name type="scientific">Timema shepardi</name>
    <name type="common">Walking stick</name>
    <dbReference type="NCBI Taxonomy" id="629360"/>
    <lineage>
        <taxon>Eukaryota</taxon>
        <taxon>Metazoa</taxon>
        <taxon>Ecdysozoa</taxon>
        <taxon>Arthropoda</taxon>
        <taxon>Hexapoda</taxon>
        <taxon>Insecta</taxon>
        <taxon>Pterygota</taxon>
        <taxon>Neoptera</taxon>
        <taxon>Polyneoptera</taxon>
        <taxon>Phasmatodea</taxon>
        <taxon>Timematodea</taxon>
        <taxon>Timematoidea</taxon>
        <taxon>Timematidae</taxon>
        <taxon>Timema</taxon>
    </lineage>
</organism>
<dbReference type="Pfam" id="PF10545">
    <property type="entry name" value="MADF_DNA_bdg"/>
    <property type="match status" value="1"/>
</dbReference>
<feature type="region of interest" description="Disordered" evidence="3">
    <location>
        <begin position="442"/>
        <end position="463"/>
    </location>
</feature>
<gene>
    <name evidence="7" type="ORF">TSIB3V08_LOCUS7242</name>
</gene>
<dbReference type="InterPro" id="IPR006578">
    <property type="entry name" value="MADF-dom"/>
</dbReference>
<evidence type="ECO:0000256" key="1">
    <source>
        <dbReference type="ARBA" id="ARBA00004123"/>
    </source>
</evidence>
<feature type="compositionally biased region" description="Acidic residues" evidence="3">
    <location>
        <begin position="38"/>
        <end position="53"/>
    </location>
</feature>
<dbReference type="SMART" id="SM00717">
    <property type="entry name" value="SANT"/>
    <property type="match status" value="1"/>
</dbReference>
<dbReference type="PROSITE" id="PS50090">
    <property type="entry name" value="MYB_LIKE"/>
    <property type="match status" value="1"/>
</dbReference>
<feature type="domain" description="Myb-like" evidence="4">
    <location>
        <begin position="202"/>
        <end position="260"/>
    </location>
</feature>
<feature type="compositionally biased region" description="Polar residues" evidence="3">
    <location>
        <begin position="443"/>
        <end position="463"/>
    </location>
</feature>
<dbReference type="AlphaFoldDB" id="A0A7R9AZ14"/>